<organism evidence="3 4">
    <name type="scientific">Dankookia rubra</name>
    <dbReference type="NCBI Taxonomy" id="1442381"/>
    <lineage>
        <taxon>Bacteria</taxon>
        <taxon>Pseudomonadati</taxon>
        <taxon>Pseudomonadota</taxon>
        <taxon>Alphaproteobacteria</taxon>
        <taxon>Acetobacterales</taxon>
        <taxon>Roseomonadaceae</taxon>
        <taxon>Dankookia</taxon>
    </lineage>
</organism>
<dbReference type="PRINTS" id="PR00081">
    <property type="entry name" value="GDHRDH"/>
</dbReference>
<dbReference type="InterPro" id="IPR036291">
    <property type="entry name" value="NAD(P)-bd_dom_sf"/>
</dbReference>
<dbReference type="GO" id="GO:0016491">
    <property type="term" value="F:oxidoreductase activity"/>
    <property type="evidence" value="ECO:0007669"/>
    <property type="project" value="UniProtKB-KW"/>
</dbReference>
<dbReference type="EMBL" id="SMSJ01000126">
    <property type="protein sequence ID" value="TDH58376.1"/>
    <property type="molecule type" value="Genomic_DNA"/>
</dbReference>
<dbReference type="InterPro" id="IPR002347">
    <property type="entry name" value="SDR_fam"/>
</dbReference>
<gene>
    <name evidence="3" type="ORF">E2C06_32920</name>
</gene>
<comment type="caution">
    <text evidence="3">The sequence shown here is derived from an EMBL/GenBank/DDBJ whole genome shotgun (WGS) entry which is preliminary data.</text>
</comment>
<reference evidence="3 4" key="1">
    <citation type="journal article" date="2016" name="J. Microbiol.">
        <title>Dankookia rubra gen. nov., sp. nov., an alphaproteobacterium isolated from sediment of a shallow stream.</title>
        <authorList>
            <person name="Kim W.H."/>
            <person name="Kim D.H."/>
            <person name="Kang K."/>
            <person name="Ahn T.Y."/>
        </authorList>
    </citation>
    <scope>NUCLEOTIDE SEQUENCE [LARGE SCALE GENOMIC DNA]</scope>
    <source>
        <strain evidence="3 4">JCM30602</strain>
    </source>
</reference>
<evidence type="ECO:0000313" key="4">
    <source>
        <dbReference type="Proteomes" id="UP000295096"/>
    </source>
</evidence>
<dbReference type="Gene3D" id="3.40.50.720">
    <property type="entry name" value="NAD(P)-binding Rossmann-like Domain"/>
    <property type="match status" value="1"/>
</dbReference>
<evidence type="ECO:0000313" key="3">
    <source>
        <dbReference type="EMBL" id="TDH58376.1"/>
    </source>
</evidence>
<proteinExistence type="inferred from homology"/>
<evidence type="ECO:0000256" key="2">
    <source>
        <dbReference type="ARBA" id="ARBA00023002"/>
    </source>
</evidence>
<dbReference type="PANTHER" id="PTHR42901">
    <property type="entry name" value="ALCOHOL DEHYDROGENASE"/>
    <property type="match status" value="1"/>
</dbReference>
<sequence>MIVLVTGATAGFDLAIASRFAADGVRIVVLGRRAERVAALAAELGPGRVYPPALDFTDRAAVDAGLPPALAEVDVLVNNAGMARGLEPAQAADLDDWDAIINTNVKGLIYTEPPNCLVAEHCWDPLGLAIVDHAYRFPTALSTSALVHLDEGNPCCRSTPIPAPVEVWT</sequence>
<dbReference type="OrthoDB" id="658698at2"/>
<name>A0A4R5Q6Q4_9PROT</name>
<dbReference type="PANTHER" id="PTHR42901:SF1">
    <property type="entry name" value="ALCOHOL DEHYDROGENASE"/>
    <property type="match status" value="1"/>
</dbReference>
<protein>
    <submittedName>
        <fullName evidence="3">SDR family NAD(P)-dependent oxidoreductase</fullName>
    </submittedName>
</protein>
<dbReference type="Pfam" id="PF00106">
    <property type="entry name" value="adh_short"/>
    <property type="match status" value="1"/>
</dbReference>
<accession>A0A4R5Q6Q4</accession>
<dbReference type="RefSeq" id="WP_133292793.1">
    <property type="nucleotide sequence ID" value="NZ_SMSJ01000126.1"/>
</dbReference>
<dbReference type="AlphaFoldDB" id="A0A4R5Q6Q4"/>
<keyword evidence="2" id="KW-0560">Oxidoreductase</keyword>
<keyword evidence="4" id="KW-1185">Reference proteome</keyword>
<evidence type="ECO:0000256" key="1">
    <source>
        <dbReference type="ARBA" id="ARBA00006484"/>
    </source>
</evidence>
<comment type="similarity">
    <text evidence="1">Belongs to the short-chain dehydrogenases/reductases (SDR) family.</text>
</comment>
<dbReference type="Proteomes" id="UP000295096">
    <property type="component" value="Unassembled WGS sequence"/>
</dbReference>
<dbReference type="SUPFAM" id="SSF51735">
    <property type="entry name" value="NAD(P)-binding Rossmann-fold domains"/>
    <property type="match status" value="1"/>
</dbReference>